<dbReference type="AlphaFoldDB" id="A0AAV5JUZ8"/>
<evidence type="ECO:0000313" key="2">
    <source>
        <dbReference type="EMBL" id="GKV15157.1"/>
    </source>
</evidence>
<sequence length="66" mass="7103">MVCCCPEARLGGEEADFRVLFADWIRVPPSRLGGDFSSNVQSNLVRLSSSSASEQQRRMAGILGGS</sequence>
<name>A0AAV5JUZ8_9ROSI</name>
<protein>
    <submittedName>
        <fullName evidence="2">Uncharacterized protein</fullName>
    </submittedName>
</protein>
<dbReference type="Proteomes" id="UP001054252">
    <property type="component" value="Unassembled WGS sequence"/>
</dbReference>
<proteinExistence type="predicted"/>
<feature type="region of interest" description="Disordered" evidence="1">
    <location>
        <begin position="46"/>
        <end position="66"/>
    </location>
</feature>
<keyword evidence="3" id="KW-1185">Reference proteome</keyword>
<comment type="caution">
    <text evidence="2">The sequence shown here is derived from an EMBL/GenBank/DDBJ whole genome shotgun (WGS) entry which is preliminary data.</text>
</comment>
<reference evidence="2 3" key="1">
    <citation type="journal article" date="2021" name="Commun. Biol.">
        <title>The genome of Shorea leprosula (Dipterocarpaceae) highlights the ecological relevance of drought in aseasonal tropical rainforests.</title>
        <authorList>
            <person name="Ng K.K.S."/>
            <person name="Kobayashi M.J."/>
            <person name="Fawcett J.A."/>
            <person name="Hatakeyama M."/>
            <person name="Paape T."/>
            <person name="Ng C.H."/>
            <person name="Ang C.C."/>
            <person name="Tnah L.H."/>
            <person name="Lee C.T."/>
            <person name="Nishiyama T."/>
            <person name="Sese J."/>
            <person name="O'Brien M.J."/>
            <person name="Copetti D."/>
            <person name="Mohd Noor M.I."/>
            <person name="Ong R.C."/>
            <person name="Putra M."/>
            <person name="Sireger I.Z."/>
            <person name="Indrioko S."/>
            <person name="Kosugi Y."/>
            <person name="Izuno A."/>
            <person name="Isagi Y."/>
            <person name="Lee S.L."/>
            <person name="Shimizu K.K."/>
        </authorList>
    </citation>
    <scope>NUCLEOTIDE SEQUENCE [LARGE SCALE GENOMIC DNA]</scope>
    <source>
        <strain evidence="2">214</strain>
    </source>
</reference>
<evidence type="ECO:0000313" key="3">
    <source>
        <dbReference type="Proteomes" id="UP001054252"/>
    </source>
</evidence>
<gene>
    <name evidence="2" type="ORF">SLEP1_g25959</name>
</gene>
<evidence type="ECO:0000256" key="1">
    <source>
        <dbReference type="SAM" id="MobiDB-lite"/>
    </source>
</evidence>
<accession>A0AAV5JUZ8</accession>
<dbReference type="EMBL" id="BPVZ01000042">
    <property type="protein sequence ID" value="GKV15157.1"/>
    <property type="molecule type" value="Genomic_DNA"/>
</dbReference>
<organism evidence="2 3">
    <name type="scientific">Rubroshorea leprosula</name>
    <dbReference type="NCBI Taxonomy" id="152421"/>
    <lineage>
        <taxon>Eukaryota</taxon>
        <taxon>Viridiplantae</taxon>
        <taxon>Streptophyta</taxon>
        <taxon>Embryophyta</taxon>
        <taxon>Tracheophyta</taxon>
        <taxon>Spermatophyta</taxon>
        <taxon>Magnoliopsida</taxon>
        <taxon>eudicotyledons</taxon>
        <taxon>Gunneridae</taxon>
        <taxon>Pentapetalae</taxon>
        <taxon>rosids</taxon>
        <taxon>malvids</taxon>
        <taxon>Malvales</taxon>
        <taxon>Dipterocarpaceae</taxon>
        <taxon>Rubroshorea</taxon>
    </lineage>
</organism>